<dbReference type="GO" id="GO:0005634">
    <property type="term" value="C:nucleus"/>
    <property type="evidence" value="ECO:0007669"/>
    <property type="project" value="UniProtKB-SubCell"/>
</dbReference>
<dbReference type="Gene3D" id="3.40.50.720">
    <property type="entry name" value="NAD(P)-binding Rossmann-like Domain"/>
    <property type="match status" value="1"/>
</dbReference>
<dbReference type="EMBL" id="QUSF01000144">
    <property type="protein sequence ID" value="RLV89526.1"/>
    <property type="molecule type" value="Genomic_DNA"/>
</dbReference>
<dbReference type="InterPro" id="IPR051164">
    <property type="entry name" value="NmrA-like_oxidored"/>
</dbReference>
<keyword evidence="4" id="KW-0963">Cytoplasm</keyword>
<evidence type="ECO:0000256" key="7">
    <source>
        <dbReference type="ARBA" id="ARBA00040296"/>
    </source>
</evidence>
<evidence type="ECO:0000256" key="8">
    <source>
        <dbReference type="SAM" id="MobiDB-lite"/>
    </source>
</evidence>
<dbReference type="SUPFAM" id="SSF51735">
    <property type="entry name" value="NAD(P)-binding Rossmann-fold domains"/>
    <property type="match status" value="1"/>
</dbReference>
<dbReference type="Gene3D" id="3.90.25.10">
    <property type="entry name" value="UDP-galactose 4-epimerase, domain 1"/>
    <property type="match status" value="1"/>
</dbReference>
<reference evidence="10 11" key="1">
    <citation type="journal article" date="2018" name="Proc. R. Soc. B">
        <title>A non-coding region near Follistatin controls head colour polymorphism in the Gouldian finch.</title>
        <authorList>
            <person name="Toomey M.B."/>
            <person name="Marques C.I."/>
            <person name="Andrade P."/>
            <person name="Araujo P.M."/>
            <person name="Sabatino S."/>
            <person name="Gazda M.A."/>
            <person name="Afonso S."/>
            <person name="Lopes R.J."/>
            <person name="Corbo J.C."/>
            <person name="Carneiro M."/>
        </authorList>
    </citation>
    <scope>NUCLEOTIDE SEQUENCE [LARGE SCALE GENOMIC DNA]</scope>
    <source>
        <strain evidence="10">Red01</strain>
        <tissue evidence="10">Muscle</tissue>
    </source>
</reference>
<dbReference type="InterPro" id="IPR036291">
    <property type="entry name" value="NAD(P)-bd_dom_sf"/>
</dbReference>
<evidence type="ECO:0000313" key="11">
    <source>
        <dbReference type="Proteomes" id="UP000276834"/>
    </source>
</evidence>
<organism evidence="10 11">
    <name type="scientific">Chloebia gouldiae</name>
    <name type="common">Gouldian finch</name>
    <name type="synonym">Erythrura gouldiae</name>
    <dbReference type="NCBI Taxonomy" id="44316"/>
    <lineage>
        <taxon>Eukaryota</taxon>
        <taxon>Metazoa</taxon>
        <taxon>Chordata</taxon>
        <taxon>Craniata</taxon>
        <taxon>Vertebrata</taxon>
        <taxon>Euteleostomi</taxon>
        <taxon>Archelosauria</taxon>
        <taxon>Archosauria</taxon>
        <taxon>Dinosauria</taxon>
        <taxon>Saurischia</taxon>
        <taxon>Theropoda</taxon>
        <taxon>Coelurosauria</taxon>
        <taxon>Aves</taxon>
        <taxon>Neognathae</taxon>
        <taxon>Neoaves</taxon>
        <taxon>Telluraves</taxon>
        <taxon>Australaves</taxon>
        <taxon>Passeriformes</taxon>
        <taxon>Passeroidea</taxon>
        <taxon>Passeridae</taxon>
        <taxon>Chloebia</taxon>
    </lineage>
</organism>
<accession>A0A3L8RX73</accession>
<dbReference type="AlphaFoldDB" id="A0A3L8RX73"/>
<dbReference type="GO" id="GO:0048471">
    <property type="term" value="C:perinuclear region of cytoplasm"/>
    <property type="evidence" value="ECO:0007669"/>
    <property type="project" value="UniProtKB-SubCell"/>
</dbReference>
<evidence type="ECO:0000256" key="6">
    <source>
        <dbReference type="ARBA" id="ARBA00023242"/>
    </source>
</evidence>
<feature type="region of interest" description="Disordered" evidence="8">
    <location>
        <begin position="35"/>
        <end position="103"/>
    </location>
</feature>
<comment type="subcellular location">
    <subcellularLocation>
        <location evidence="2">Cytoplasm</location>
        <location evidence="2">Perinuclear region</location>
    </subcellularLocation>
    <subcellularLocation>
        <location evidence="1">Nucleus</location>
    </subcellularLocation>
</comment>
<evidence type="ECO:0000256" key="1">
    <source>
        <dbReference type="ARBA" id="ARBA00004123"/>
    </source>
</evidence>
<comment type="similarity">
    <text evidence="3">Belongs to the NmrA-type oxidoreductase family.</text>
</comment>
<dbReference type="FunFam" id="3.40.50.720:FF:000181">
    <property type="entry name" value="NmrA-like family domain-containing protein 1"/>
    <property type="match status" value="1"/>
</dbReference>
<dbReference type="Pfam" id="PF05368">
    <property type="entry name" value="NmrA"/>
    <property type="match status" value="1"/>
</dbReference>
<evidence type="ECO:0000256" key="4">
    <source>
        <dbReference type="ARBA" id="ARBA00022490"/>
    </source>
</evidence>
<protein>
    <recommendedName>
        <fullName evidence="7">NmrA-like family domain-containing protein 1</fullName>
    </recommendedName>
</protein>
<evidence type="ECO:0000256" key="5">
    <source>
        <dbReference type="ARBA" id="ARBA00022857"/>
    </source>
</evidence>
<comment type="caution">
    <text evidence="10">The sequence shown here is derived from an EMBL/GenBank/DDBJ whole genome shotgun (WGS) entry which is preliminary data.</text>
</comment>
<dbReference type="CDD" id="cd05251">
    <property type="entry name" value="NmrA_like_SDR_a"/>
    <property type="match status" value="1"/>
</dbReference>
<evidence type="ECO:0000256" key="3">
    <source>
        <dbReference type="ARBA" id="ARBA00006328"/>
    </source>
</evidence>
<dbReference type="PANTHER" id="PTHR42748">
    <property type="entry name" value="NITROGEN METABOLITE REPRESSION PROTEIN NMRA FAMILY MEMBER"/>
    <property type="match status" value="1"/>
</dbReference>
<dbReference type="Proteomes" id="UP000276834">
    <property type="component" value="Unassembled WGS sequence"/>
</dbReference>
<evidence type="ECO:0000259" key="9">
    <source>
        <dbReference type="Pfam" id="PF05368"/>
    </source>
</evidence>
<dbReference type="STRING" id="44316.ENSEGOP00005016602"/>
<keyword evidence="5" id="KW-0521">NADP</keyword>
<dbReference type="OrthoDB" id="300709at2759"/>
<sequence length="428" mass="46706">MGLAVGLRMGLRVGLGVGLGMGLAVGLGMGAEPHGGAPPGGVAERSRVKPNTIGWRRTDERPQIRLSRQKPNRAERSRAEPIGPELSQAQPIGAEQSREPRGGPRCCMAGKELIVVFGATGAQGGAVARALLRDGAFKVRAVTRSPRKKEAEELRRGGAEVVKADQDDEASLERALAGAYGAFIVTDFWEHCSKEKEIEQGQRLADVSKRQGLHHVVFSGLENVHQLTGGRLQVLHFDGKGVVEEYFQKIEVPTTIIRLPFYFENFLSIFKPQKAPQGDTFVLETELKTPLYLLRAGLHCSGDPSLHTELPMGDTPMDGMAVEDLGPIVLGLLKSPGEYIGQVIGLSAGKLTEAEYAAILSQQTGKTVTASKMSPEEYEKQDFPGAKELAAMFRFYALKPDRSVALTMKLNPRARTFQQWAYPRLRQR</sequence>
<keyword evidence="11" id="KW-1185">Reference proteome</keyword>
<name>A0A3L8RX73_CHLGU</name>
<dbReference type="InterPro" id="IPR008030">
    <property type="entry name" value="NmrA-like"/>
</dbReference>
<proteinExistence type="inferred from homology"/>
<keyword evidence="6" id="KW-0539">Nucleus</keyword>
<evidence type="ECO:0000256" key="2">
    <source>
        <dbReference type="ARBA" id="ARBA00004556"/>
    </source>
</evidence>
<feature type="domain" description="NmrA-like" evidence="9">
    <location>
        <begin position="111"/>
        <end position="397"/>
    </location>
</feature>
<gene>
    <name evidence="10" type="ORF">DV515_00014848</name>
</gene>
<dbReference type="PANTHER" id="PTHR42748:SF7">
    <property type="entry name" value="NMRA LIKE REDOX SENSOR 1-RELATED"/>
    <property type="match status" value="1"/>
</dbReference>
<evidence type="ECO:0000313" key="10">
    <source>
        <dbReference type="EMBL" id="RLV89526.1"/>
    </source>
</evidence>